<dbReference type="PANTHER" id="PTHR33397">
    <property type="entry name" value="UPF0331 PROTEIN YUTE"/>
    <property type="match status" value="1"/>
</dbReference>
<dbReference type="Gene3D" id="1.20.120.580">
    <property type="entry name" value="bsu32300-like"/>
    <property type="match status" value="1"/>
</dbReference>
<dbReference type="InterPro" id="IPR008201">
    <property type="entry name" value="HepT-like"/>
</dbReference>
<comment type="similarity">
    <text evidence="4">Belongs to the HepT RNase toxin family.</text>
</comment>
<gene>
    <name evidence="5" type="ORF">LCGC14_0913860</name>
</gene>
<dbReference type="InterPro" id="IPR052379">
    <property type="entry name" value="Type_VII_TA_RNase"/>
</dbReference>
<dbReference type="GO" id="GO:0110001">
    <property type="term" value="C:toxin-antitoxin complex"/>
    <property type="evidence" value="ECO:0007669"/>
    <property type="project" value="InterPro"/>
</dbReference>
<dbReference type="AlphaFoldDB" id="A0A0F9RBJ1"/>
<proteinExistence type="inferred from homology"/>
<feature type="non-terminal residue" evidence="5">
    <location>
        <position position="71"/>
    </location>
</feature>
<organism evidence="5">
    <name type="scientific">marine sediment metagenome</name>
    <dbReference type="NCBI Taxonomy" id="412755"/>
    <lineage>
        <taxon>unclassified sequences</taxon>
        <taxon>metagenomes</taxon>
        <taxon>ecological metagenomes</taxon>
    </lineage>
</organism>
<evidence type="ECO:0000256" key="3">
    <source>
        <dbReference type="ARBA" id="ARBA00022801"/>
    </source>
</evidence>
<evidence type="ECO:0000256" key="1">
    <source>
        <dbReference type="ARBA" id="ARBA00022649"/>
    </source>
</evidence>
<dbReference type="EMBL" id="LAZR01003050">
    <property type="protein sequence ID" value="KKN22546.1"/>
    <property type="molecule type" value="Genomic_DNA"/>
</dbReference>
<dbReference type="InterPro" id="IPR037038">
    <property type="entry name" value="HepT-like_sf"/>
</dbReference>
<keyword evidence="1" id="KW-1277">Toxin-antitoxin system</keyword>
<name>A0A0F9RBJ1_9ZZZZ</name>
<dbReference type="PANTHER" id="PTHR33397:SF5">
    <property type="entry name" value="RNASE YUTE-RELATED"/>
    <property type="match status" value="1"/>
</dbReference>
<comment type="caution">
    <text evidence="5">The sequence shown here is derived from an EMBL/GenBank/DDBJ whole genome shotgun (WGS) entry which is preliminary data.</text>
</comment>
<accession>A0A0F9RBJ1</accession>
<keyword evidence="3" id="KW-0378">Hydrolase</keyword>
<dbReference type="GO" id="GO:0004540">
    <property type="term" value="F:RNA nuclease activity"/>
    <property type="evidence" value="ECO:0007669"/>
    <property type="project" value="InterPro"/>
</dbReference>
<sequence length="71" mass="8184">MVSINICIDIGTHILSLNKIGKPETYSEIFENLSNLGLINKKKKEELIDLVKFRNFLGHVYMEINNEKVYG</sequence>
<dbReference type="Pfam" id="PF01934">
    <property type="entry name" value="HepT-like"/>
    <property type="match status" value="1"/>
</dbReference>
<keyword evidence="2" id="KW-0540">Nuclease</keyword>
<evidence type="ECO:0000256" key="4">
    <source>
        <dbReference type="ARBA" id="ARBA00024207"/>
    </source>
</evidence>
<evidence type="ECO:0000256" key="2">
    <source>
        <dbReference type="ARBA" id="ARBA00022722"/>
    </source>
</evidence>
<evidence type="ECO:0000313" key="5">
    <source>
        <dbReference type="EMBL" id="KKN22546.1"/>
    </source>
</evidence>
<dbReference type="GO" id="GO:0016787">
    <property type="term" value="F:hydrolase activity"/>
    <property type="evidence" value="ECO:0007669"/>
    <property type="project" value="UniProtKB-KW"/>
</dbReference>
<protein>
    <recommendedName>
        <fullName evidence="6">DUF86 domain-containing protein</fullName>
    </recommendedName>
</protein>
<dbReference type="NCBIfam" id="NF047751">
    <property type="entry name" value="HepT_toxin"/>
    <property type="match status" value="1"/>
</dbReference>
<reference evidence="5" key="1">
    <citation type="journal article" date="2015" name="Nature">
        <title>Complex archaea that bridge the gap between prokaryotes and eukaryotes.</title>
        <authorList>
            <person name="Spang A."/>
            <person name="Saw J.H."/>
            <person name="Jorgensen S.L."/>
            <person name="Zaremba-Niedzwiedzka K."/>
            <person name="Martijn J."/>
            <person name="Lind A.E."/>
            <person name="van Eijk R."/>
            <person name="Schleper C."/>
            <person name="Guy L."/>
            <person name="Ettema T.J."/>
        </authorList>
    </citation>
    <scope>NUCLEOTIDE SEQUENCE</scope>
</reference>
<evidence type="ECO:0008006" key="6">
    <source>
        <dbReference type="Google" id="ProtNLM"/>
    </source>
</evidence>